<feature type="domain" description="ABC transporter" evidence="14">
    <location>
        <begin position="620"/>
        <end position="892"/>
    </location>
</feature>
<dbReference type="GO" id="GO:0034040">
    <property type="term" value="F:ATPase-coupled lipid transmembrane transporter activity"/>
    <property type="evidence" value="ECO:0007669"/>
    <property type="project" value="TreeGrafter"/>
</dbReference>
<dbReference type="Pfam" id="PF04954">
    <property type="entry name" value="SIP"/>
    <property type="match status" value="1"/>
</dbReference>
<dbReference type="Gene3D" id="3.40.50.80">
    <property type="entry name" value="Nucleotide-binding domain of ferredoxin-NADP reductase (FNR) module"/>
    <property type="match status" value="1"/>
</dbReference>
<evidence type="ECO:0000313" key="17">
    <source>
        <dbReference type="EMBL" id="TDZ95302.1"/>
    </source>
</evidence>
<dbReference type="InterPro" id="IPR027417">
    <property type="entry name" value="P-loop_NTPase"/>
</dbReference>
<feature type="transmembrane region" description="Helical" evidence="13">
    <location>
        <begin position="305"/>
        <end position="327"/>
    </location>
</feature>
<feature type="domain" description="FAD-binding FR-type" evidence="16">
    <location>
        <begin position="15"/>
        <end position="123"/>
    </location>
</feature>
<dbReference type="InterPro" id="IPR017871">
    <property type="entry name" value="ABC_transporter-like_CS"/>
</dbReference>
<dbReference type="PANTHER" id="PTHR24221:SF397">
    <property type="entry name" value="ABC TRANSPORTER, ATP-BINDING TRANSMEMBRANE PROTEIN"/>
    <property type="match status" value="1"/>
</dbReference>
<feature type="domain" description="ABC transmembrane type-1" evidence="15">
    <location>
        <begin position="306"/>
        <end position="588"/>
    </location>
</feature>
<dbReference type="PROSITE" id="PS00211">
    <property type="entry name" value="ABC_TRANSPORTER_1"/>
    <property type="match status" value="2"/>
</dbReference>
<feature type="transmembrane region" description="Helical" evidence="13">
    <location>
        <begin position="563"/>
        <end position="584"/>
    </location>
</feature>
<dbReference type="GO" id="GO:0016491">
    <property type="term" value="F:oxidoreductase activity"/>
    <property type="evidence" value="ECO:0007669"/>
    <property type="project" value="InterPro"/>
</dbReference>
<dbReference type="Pfam" id="PF00005">
    <property type="entry name" value="ABC_tran"/>
    <property type="match status" value="2"/>
</dbReference>
<dbReference type="Proteomes" id="UP000294844">
    <property type="component" value="Unassembled WGS sequence"/>
</dbReference>
<evidence type="ECO:0000256" key="10">
    <source>
        <dbReference type="ARBA" id="ARBA00023467"/>
    </source>
</evidence>
<dbReference type="Proteomes" id="UP000295685">
    <property type="component" value="Unassembled WGS sequence"/>
</dbReference>
<comment type="subcellular location">
    <subcellularLocation>
        <location evidence="2">Cell membrane</location>
        <topology evidence="2">Multi-pass membrane protein</topology>
    </subcellularLocation>
</comment>
<dbReference type="SUPFAM" id="SSF63380">
    <property type="entry name" value="Riboflavin synthase domain-like"/>
    <property type="match status" value="1"/>
</dbReference>
<reference evidence="19 20" key="1">
    <citation type="journal article" date="2019" name="Sci. Rep.">
        <title>Extended insight into the Mycobacterium chelonae-abscessus complex through whole genome sequencing of Mycobacterium salmoniphilum outbreak and Mycobacterium salmoniphilum-like strains.</title>
        <authorList>
            <person name="Behra P.R.K."/>
            <person name="Das S."/>
            <person name="Pettersson B.M.F."/>
            <person name="Shirreff L."/>
            <person name="DuCote T."/>
            <person name="Jacobsson K.G."/>
            <person name="Ennis D.G."/>
            <person name="Kirsebom L.A."/>
        </authorList>
    </citation>
    <scope>NUCLEOTIDE SEQUENCE [LARGE SCALE GENOMIC DNA]</scope>
    <source>
        <strain evidence="18 19">CCUG 60883</strain>
        <strain evidence="17 20">CCUG 60885</strain>
    </source>
</reference>
<dbReference type="CDD" id="cd06193">
    <property type="entry name" value="siderophore_interacting"/>
    <property type="match status" value="1"/>
</dbReference>
<dbReference type="InterPro" id="IPR039421">
    <property type="entry name" value="Type_1_exporter"/>
</dbReference>
<evidence type="ECO:0000256" key="6">
    <source>
        <dbReference type="ARBA" id="ARBA00022827"/>
    </source>
</evidence>
<evidence type="ECO:0000256" key="3">
    <source>
        <dbReference type="ARBA" id="ARBA00022630"/>
    </source>
</evidence>
<keyword evidence="9 13" id="KW-0472">Membrane</keyword>
<dbReference type="PROSITE" id="PS50893">
    <property type="entry name" value="ABC_TRANSPORTER_2"/>
    <property type="match status" value="1"/>
</dbReference>
<dbReference type="InterPro" id="IPR013113">
    <property type="entry name" value="SIP_FAD-bd"/>
</dbReference>
<dbReference type="Gene3D" id="1.20.1560.10">
    <property type="entry name" value="ABC transporter type 1, transmembrane domain"/>
    <property type="match status" value="1"/>
</dbReference>
<proteinExistence type="predicted"/>
<dbReference type="InterPro" id="IPR017938">
    <property type="entry name" value="Riboflavin_synthase-like_b-brl"/>
</dbReference>
<feature type="transmembrane region" description="Helical" evidence="13">
    <location>
        <begin position="540"/>
        <end position="557"/>
    </location>
</feature>
<dbReference type="Gene3D" id="2.40.30.10">
    <property type="entry name" value="Translation factors"/>
    <property type="match status" value="1"/>
</dbReference>
<dbReference type="InterPro" id="IPR039261">
    <property type="entry name" value="FNR_nucleotide-bd"/>
</dbReference>
<dbReference type="SUPFAM" id="SSF90123">
    <property type="entry name" value="ABC transporter transmembrane region"/>
    <property type="match status" value="1"/>
</dbReference>
<keyword evidence="4 13" id="KW-0812">Transmembrane</keyword>
<gene>
    <name evidence="17" type="primary">irtA_1</name>
    <name evidence="18" type="synonym">irtA_3</name>
    <name evidence="18" type="ORF">CCUG60883_01691</name>
    <name evidence="17" type="ORF">CCUG60885_01433</name>
</gene>
<evidence type="ECO:0000259" key="15">
    <source>
        <dbReference type="PROSITE" id="PS50929"/>
    </source>
</evidence>
<feature type="transmembrane region" description="Helical" evidence="13">
    <location>
        <begin position="445"/>
        <end position="465"/>
    </location>
</feature>
<dbReference type="GO" id="GO:0005886">
    <property type="term" value="C:plasma membrane"/>
    <property type="evidence" value="ECO:0007669"/>
    <property type="project" value="UniProtKB-SubCell"/>
</dbReference>
<protein>
    <recommendedName>
        <fullName evidence="11">Mycobactin import ATP-binding/permease protein IrtA</fullName>
    </recommendedName>
</protein>
<dbReference type="InterPro" id="IPR036640">
    <property type="entry name" value="ABC1_TM_sf"/>
</dbReference>
<comment type="subunit">
    <text evidence="10">Forms a heterodimer with IrtB.</text>
</comment>
<keyword evidence="8 13" id="KW-1133">Transmembrane helix</keyword>
<dbReference type="SUPFAM" id="SSF52540">
    <property type="entry name" value="P-loop containing nucleoside triphosphate hydrolases"/>
    <property type="match status" value="2"/>
</dbReference>
<dbReference type="PROSITE" id="PS51384">
    <property type="entry name" value="FAD_FR"/>
    <property type="match status" value="1"/>
</dbReference>
<feature type="region of interest" description="Disordered" evidence="12">
    <location>
        <begin position="246"/>
        <end position="286"/>
    </location>
</feature>
<dbReference type="Gene3D" id="3.40.50.300">
    <property type="entry name" value="P-loop containing nucleotide triphosphate hydrolases"/>
    <property type="match status" value="2"/>
</dbReference>
<evidence type="ECO:0000259" key="14">
    <source>
        <dbReference type="PROSITE" id="PS50893"/>
    </source>
</evidence>
<dbReference type="SMART" id="SM00382">
    <property type="entry name" value="AAA"/>
    <property type="match status" value="1"/>
</dbReference>
<feature type="transmembrane region" description="Helical" evidence="13">
    <location>
        <begin position="413"/>
        <end position="439"/>
    </location>
</feature>
<dbReference type="GO" id="GO:0005524">
    <property type="term" value="F:ATP binding"/>
    <property type="evidence" value="ECO:0007669"/>
    <property type="project" value="UniProtKB-KW"/>
</dbReference>
<keyword evidence="3" id="KW-0285">Flavoprotein</keyword>
<evidence type="ECO:0000256" key="4">
    <source>
        <dbReference type="ARBA" id="ARBA00022692"/>
    </source>
</evidence>
<evidence type="ECO:0000256" key="2">
    <source>
        <dbReference type="ARBA" id="ARBA00004651"/>
    </source>
</evidence>
<organism evidence="17 20">
    <name type="scientific">Mycobacteroides salmoniphilum</name>
    <dbReference type="NCBI Taxonomy" id="404941"/>
    <lineage>
        <taxon>Bacteria</taxon>
        <taxon>Bacillati</taxon>
        <taxon>Actinomycetota</taxon>
        <taxon>Actinomycetes</taxon>
        <taxon>Mycobacteriales</taxon>
        <taxon>Mycobacteriaceae</taxon>
        <taxon>Mycobacteroides</taxon>
    </lineage>
</organism>
<keyword evidence="17" id="KW-0378">Hydrolase</keyword>
<dbReference type="RefSeq" id="WP_134145544.1">
    <property type="nucleotide sequence ID" value="NZ_PECK01000003.1"/>
</dbReference>
<name>A0A4R8SEV7_9MYCO</name>
<evidence type="ECO:0000259" key="16">
    <source>
        <dbReference type="PROSITE" id="PS51384"/>
    </source>
</evidence>
<evidence type="ECO:0000256" key="1">
    <source>
        <dbReference type="ARBA" id="ARBA00001974"/>
    </source>
</evidence>
<comment type="caution">
    <text evidence="17">The sequence shown here is derived from an EMBL/GenBank/DDBJ whole genome shotgun (WGS) entry which is preliminary data.</text>
</comment>
<accession>A0A4R8SEV7</accession>
<evidence type="ECO:0000256" key="7">
    <source>
        <dbReference type="ARBA" id="ARBA00022840"/>
    </source>
</evidence>
<dbReference type="InterPro" id="IPR007037">
    <property type="entry name" value="SIP_rossman_dom"/>
</dbReference>
<dbReference type="EMBL" id="PECK01000003">
    <property type="protein sequence ID" value="TDZ95302.1"/>
    <property type="molecule type" value="Genomic_DNA"/>
</dbReference>
<evidence type="ECO:0000256" key="9">
    <source>
        <dbReference type="ARBA" id="ARBA00023136"/>
    </source>
</evidence>
<evidence type="ECO:0000313" key="18">
    <source>
        <dbReference type="EMBL" id="TEA04398.1"/>
    </source>
</evidence>
<dbReference type="InterPro" id="IPR011527">
    <property type="entry name" value="ABC1_TM_dom"/>
</dbReference>
<dbReference type="Pfam" id="PF00664">
    <property type="entry name" value="ABC_membrane"/>
    <property type="match status" value="1"/>
</dbReference>
<dbReference type="GO" id="GO:0016887">
    <property type="term" value="F:ATP hydrolysis activity"/>
    <property type="evidence" value="ECO:0007669"/>
    <property type="project" value="InterPro"/>
</dbReference>
<evidence type="ECO:0000256" key="8">
    <source>
        <dbReference type="ARBA" id="ARBA00022989"/>
    </source>
</evidence>
<keyword evidence="19" id="KW-1185">Reference proteome</keyword>
<evidence type="ECO:0000256" key="13">
    <source>
        <dbReference type="SAM" id="Phobius"/>
    </source>
</evidence>
<dbReference type="InterPro" id="IPR003593">
    <property type="entry name" value="AAA+_ATPase"/>
</dbReference>
<dbReference type="InterPro" id="IPR003439">
    <property type="entry name" value="ABC_transporter-like_ATP-bd"/>
</dbReference>
<keyword evidence="6" id="KW-0274">FAD</keyword>
<evidence type="ECO:0000256" key="11">
    <source>
        <dbReference type="ARBA" id="ARBA00023488"/>
    </source>
</evidence>
<dbReference type="PANTHER" id="PTHR24221">
    <property type="entry name" value="ATP-BINDING CASSETTE SUB-FAMILY B"/>
    <property type="match status" value="1"/>
</dbReference>
<evidence type="ECO:0000313" key="20">
    <source>
        <dbReference type="Proteomes" id="UP000295685"/>
    </source>
</evidence>
<evidence type="ECO:0000313" key="19">
    <source>
        <dbReference type="Proteomes" id="UP000294844"/>
    </source>
</evidence>
<dbReference type="GO" id="GO:0140359">
    <property type="term" value="F:ABC-type transporter activity"/>
    <property type="evidence" value="ECO:0007669"/>
    <property type="project" value="InterPro"/>
</dbReference>
<dbReference type="PROSITE" id="PS50929">
    <property type="entry name" value="ABC_TM1F"/>
    <property type="match status" value="1"/>
</dbReference>
<dbReference type="InterPro" id="IPR017927">
    <property type="entry name" value="FAD-bd_FR_type"/>
</dbReference>
<feature type="transmembrane region" description="Helical" evidence="13">
    <location>
        <begin position="347"/>
        <end position="370"/>
    </location>
</feature>
<dbReference type="OrthoDB" id="9806127at2"/>
<keyword evidence="7 17" id="KW-0067">ATP-binding</keyword>
<comment type="cofactor">
    <cofactor evidence="1">
        <name>FAD</name>
        <dbReference type="ChEBI" id="CHEBI:57692"/>
    </cofactor>
</comment>
<dbReference type="AlphaFoldDB" id="A0A4R8SEV7"/>
<keyword evidence="5" id="KW-0547">Nucleotide-binding</keyword>
<dbReference type="EMBL" id="PECM01000008">
    <property type="protein sequence ID" value="TEA04398.1"/>
    <property type="molecule type" value="Genomic_DNA"/>
</dbReference>
<evidence type="ECO:0000256" key="12">
    <source>
        <dbReference type="SAM" id="MobiDB-lite"/>
    </source>
</evidence>
<evidence type="ECO:0000256" key="5">
    <source>
        <dbReference type="ARBA" id="ARBA00022741"/>
    </source>
</evidence>
<dbReference type="Pfam" id="PF08021">
    <property type="entry name" value="FAD_binding_9"/>
    <property type="match status" value="1"/>
</dbReference>
<sequence>MGRGFQGAVLRGLGARDHMATVVDTSRVAPNCVRLTMSAPTLFDDLLHTPAEWLRFWFPDPEGSATEHQRAYTIVSTNADAGEISIDVVIHEPAGPACRWARAAQPGMTIPVVAFGSARFEIPEDLPAGFLLIGDSASIPAINSILAALPADVDVEVYLERHDPDDDLIALTEHPRRRLHWVDRADETSLASAIEARDWSNWYAWAGPEAGSLKHLRKRLKEQFGFPKADVHAAAYWTFGRAMGSRRGETQTHPTLEAKASGTAASSAPKSLADKPTSTSEDAIPQGRWRSQAAKELLAPVKKQMIAGGVLQAIITMVELAPFVVLVELTRQLLAGADESRLWHTGMIFLTLLVLGAALGMALTLWLHVVDIRFSTSIQRQLLDKLSRVPLGWFTQRGSGSVKKLIQDDTLSLHYLITHAIPDAVAAVVGPVAVLIYLFVVDWRLTLLLLVPILIYIVTAAVLIFQSGPKMIEASRWSERMSGESAAYLEGQPVIRIFGGAAASSFKRKLDLYLTFLNDWQWPFIGRKTFMDLVTRPTTFLWLIVTAGTLFVVAGTMEPTTLLPFLVLGTTFGTRLLGIAYGLNDVRGGLGATRRIAVALDETELSLTEAHVAADSVSSVSFEDVTFGYRPGVPVIHGVDLTLRPATVTALVGPSGSGKSTLASLLARFHDVDGGAIRIDGIDIRALTPDELYTKVGFVFQDVQLVAGTVRENIALARPEATDTEVHAAALDAQIHERILRLPNGYDTVLDTNTQLSGGEKQRLTIARALLADTPILILDEATAFADPESEYLVLSGGEKQRLTIARALLADTPILILDEATAFADPESEYLVQQALGRLIHNRTVLVIAHRLHTIADADQIVVLDQGHVVETGTHTELLTNNGRYRRLWDGRLQEPATVLAGENN</sequence>